<evidence type="ECO:0000256" key="2">
    <source>
        <dbReference type="SAM" id="MobiDB-lite"/>
    </source>
</evidence>
<dbReference type="SUPFAM" id="SSF57701">
    <property type="entry name" value="Zn2/Cys6 DNA-binding domain"/>
    <property type="match status" value="1"/>
</dbReference>
<dbReference type="STRING" id="1149755.A0A2J6RQ16"/>
<dbReference type="OrthoDB" id="3474066at2759"/>
<dbReference type="AlphaFoldDB" id="A0A2J6RQ16"/>
<proteinExistence type="predicted"/>
<gene>
    <name evidence="4" type="ORF">L207DRAFT_512072</name>
</gene>
<dbReference type="GO" id="GO:0000981">
    <property type="term" value="F:DNA-binding transcription factor activity, RNA polymerase II-specific"/>
    <property type="evidence" value="ECO:0007669"/>
    <property type="project" value="InterPro"/>
</dbReference>
<dbReference type="CDD" id="cd00067">
    <property type="entry name" value="GAL4"/>
    <property type="match status" value="1"/>
</dbReference>
<accession>A0A2J6RQ16</accession>
<reference evidence="4 5" key="1">
    <citation type="submission" date="2016-04" db="EMBL/GenBank/DDBJ databases">
        <title>A degradative enzymes factory behind the ericoid mycorrhizal symbiosis.</title>
        <authorList>
            <consortium name="DOE Joint Genome Institute"/>
            <person name="Martino E."/>
            <person name="Morin E."/>
            <person name="Grelet G."/>
            <person name="Kuo A."/>
            <person name="Kohler A."/>
            <person name="Daghino S."/>
            <person name="Barry K."/>
            <person name="Choi C."/>
            <person name="Cichocki N."/>
            <person name="Clum A."/>
            <person name="Copeland A."/>
            <person name="Hainaut M."/>
            <person name="Haridas S."/>
            <person name="Labutti K."/>
            <person name="Lindquist E."/>
            <person name="Lipzen A."/>
            <person name="Khouja H.-R."/>
            <person name="Murat C."/>
            <person name="Ohm R."/>
            <person name="Olson A."/>
            <person name="Spatafora J."/>
            <person name="Veneault-Fourrey C."/>
            <person name="Henrissat B."/>
            <person name="Grigoriev I."/>
            <person name="Martin F."/>
            <person name="Perotto S."/>
        </authorList>
    </citation>
    <scope>NUCLEOTIDE SEQUENCE [LARGE SCALE GENOMIC DNA]</scope>
    <source>
        <strain evidence="4 5">F</strain>
    </source>
</reference>
<dbReference type="InterPro" id="IPR001138">
    <property type="entry name" value="Zn2Cys6_DnaBD"/>
</dbReference>
<dbReference type="PROSITE" id="PS50048">
    <property type="entry name" value="ZN2_CY6_FUNGAL_2"/>
    <property type="match status" value="1"/>
</dbReference>
<dbReference type="GO" id="GO:0008270">
    <property type="term" value="F:zinc ion binding"/>
    <property type="evidence" value="ECO:0007669"/>
    <property type="project" value="InterPro"/>
</dbReference>
<dbReference type="Proteomes" id="UP000235786">
    <property type="component" value="Unassembled WGS sequence"/>
</dbReference>
<sequence length="768" mass="88119">MFGKKSNRIEIWVSSLGGSARKHSPLLASGDFEFQPVLFRDTPMELGLGFEEGTMNPPRKRQRISAENSYTNMIDTQLPKRSRPPLDMSHLSPDERQILERAAELLNRSLSELCENNTQHTSVGPRSAGADPVPGGGIIYEDPQPWISPNHWQDADSPWQHDFNTSGIDKQSSHPNGHPDPAGLMFSEVEDSVYQWPDQNSQGPSVHLVNGGNTAPTDNQTWFSVPREYSTQAYHQDGMSDGTRPGTGSDKLRVEGVFNEPSGQDGNIPGPSESDVVELGWVDLKAPQQSPEWSVIELAKSHEYFEGDKATPKSVTWVSADSTGKELSPKKKRGPFQDPQLREQTSDTRKLKACVRCRMQKIRCNPSFNDPSGVCQTCQDVSKQKIHTLPCMRYKISEVTLYRTGKAPGLEFTFRWPVMKLRDISDWAAPEVRTIKVMSDVCSVPLELSVRKFVPIPQDRLKKSWMDGKTMKFKETTPYAIVNMQAAVKDMREYINDHVFQAMEFWLGGKDIWVQETFRFARQYMTYAPLEERSVLADFFRLWFAVRRTATTEYIFGDDTLDMEPEATDRSYPLFGKVPLPPVMIQQLDMVLTLGFLQPLRKKVLEDFQKIVLANKPKSWMTIYLITFMSLYSCARLTAENYHNARKHGLKRRFAMPAFISERHHAANVFLAHYHYCTKPCNPFLQDWKRRQTTPFAEMTTDEIDFILRTSDMVKDKQDKFRRNWEHELYEDDFYFVSQMFEDEWMPRDTVIDYGDETVAGVPLPRCG</sequence>
<keyword evidence="1" id="KW-0539">Nucleus</keyword>
<protein>
    <recommendedName>
        <fullName evidence="3">Zn(2)-C6 fungal-type domain-containing protein</fullName>
    </recommendedName>
</protein>
<dbReference type="PANTHER" id="PTHR35392">
    <property type="entry name" value="ZN(II)2CYS6 TRANSCRIPTION FACTOR (EUROFUNG)-RELATED-RELATED"/>
    <property type="match status" value="1"/>
</dbReference>
<evidence type="ECO:0000256" key="1">
    <source>
        <dbReference type="ARBA" id="ARBA00023242"/>
    </source>
</evidence>
<evidence type="ECO:0000313" key="4">
    <source>
        <dbReference type="EMBL" id="PMD40611.1"/>
    </source>
</evidence>
<name>A0A2J6RQ16_HYAVF</name>
<keyword evidence="5" id="KW-1185">Reference proteome</keyword>
<evidence type="ECO:0000313" key="5">
    <source>
        <dbReference type="Proteomes" id="UP000235786"/>
    </source>
</evidence>
<dbReference type="PANTHER" id="PTHR35392:SF3">
    <property type="entry name" value="ZN(2)-C6 FUNGAL-TYPE DOMAIN-CONTAINING PROTEIN"/>
    <property type="match status" value="1"/>
</dbReference>
<organism evidence="4 5">
    <name type="scientific">Hyaloscypha variabilis (strain UAMH 11265 / GT02V1 / F)</name>
    <name type="common">Meliniomyces variabilis</name>
    <dbReference type="NCBI Taxonomy" id="1149755"/>
    <lineage>
        <taxon>Eukaryota</taxon>
        <taxon>Fungi</taxon>
        <taxon>Dikarya</taxon>
        <taxon>Ascomycota</taxon>
        <taxon>Pezizomycotina</taxon>
        <taxon>Leotiomycetes</taxon>
        <taxon>Helotiales</taxon>
        <taxon>Hyaloscyphaceae</taxon>
        <taxon>Hyaloscypha</taxon>
        <taxon>Hyaloscypha variabilis</taxon>
    </lineage>
</organism>
<dbReference type="InterPro" id="IPR052973">
    <property type="entry name" value="Fungal_sec-metab_reg_TF"/>
</dbReference>
<feature type="region of interest" description="Disordered" evidence="2">
    <location>
        <begin position="320"/>
        <end position="345"/>
    </location>
</feature>
<feature type="domain" description="Zn(2)-C6 fungal-type" evidence="3">
    <location>
        <begin position="353"/>
        <end position="393"/>
    </location>
</feature>
<dbReference type="EMBL" id="KZ613945">
    <property type="protein sequence ID" value="PMD40611.1"/>
    <property type="molecule type" value="Genomic_DNA"/>
</dbReference>
<dbReference type="InterPro" id="IPR036864">
    <property type="entry name" value="Zn2-C6_fun-type_DNA-bd_sf"/>
</dbReference>
<evidence type="ECO:0000259" key="3">
    <source>
        <dbReference type="PROSITE" id="PS50048"/>
    </source>
</evidence>